<dbReference type="EMBL" id="CP031598">
    <property type="protein sequence ID" value="QEW29270.1"/>
    <property type="molecule type" value="Genomic_DNA"/>
</dbReference>
<dbReference type="KEGG" id="rid:RIdsm_05113"/>
<proteinExistence type="predicted"/>
<dbReference type="PANTHER" id="PTHR30055">
    <property type="entry name" value="HTH-TYPE TRANSCRIPTIONAL REGULATOR RUTR"/>
    <property type="match status" value="1"/>
</dbReference>
<dbReference type="STRING" id="540747.SAMN04488031_102388"/>
<feature type="domain" description="HTH tetR-type" evidence="3">
    <location>
        <begin position="9"/>
        <end position="69"/>
    </location>
</feature>
<evidence type="ECO:0000313" key="7">
    <source>
        <dbReference type="Proteomes" id="UP000325785"/>
    </source>
</evidence>
<keyword evidence="1 2" id="KW-0238">DNA-binding</keyword>
<feature type="DNA-binding region" description="H-T-H motif" evidence="2">
    <location>
        <begin position="32"/>
        <end position="51"/>
    </location>
</feature>
<keyword evidence="6" id="KW-1185">Reference proteome</keyword>
<evidence type="ECO:0000313" key="4">
    <source>
        <dbReference type="EMBL" id="KRS19416.1"/>
    </source>
</evidence>
<dbReference type="PANTHER" id="PTHR30055:SF119">
    <property type="entry name" value="NALC"/>
    <property type="match status" value="1"/>
</dbReference>
<sequence>MPTEQTGNDTRRAEILACGLKVLIEKGWRGTSMIAVAREASASKETLYNWFGDKAGFFGAMIRDNASALDRALPEDFGAMPLEDGLRAFGAELLRLMTGEASVALNRAAIAEAGGDPVLGRILVAEGKAKSLPKFAGWLARHMELGDSMEAAEKFVVLVKGEVQLERLFGVTEPLSEAEITARVDRAVRDFLKLYA</sequence>
<dbReference type="PROSITE" id="PS50977">
    <property type="entry name" value="HTH_TETR_2"/>
    <property type="match status" value="1"/>
</dbReference>
<name>A0A0T5PEI1_9RHOB</name>
<dbReference type="InterPro" id="IPR009057">
    <property type="entry name" value="Homeodomain-like_sf"/>
</dbReference>
<dbReference type="AlphaFoldDB" id="A0A0T5PEI1"/>
<evidence type="ECO:0000313" key="6">
    <source>
        <dbReference type="Proteomes" id="UP000051401"/>
    </source>
</evidence>
<dbReference type="Gene3D" id="1.10.357.10">
    <property type="entry name" value="Tetracycline Repressor, domain 2"/>
    <property type="match status" value="1"/>
</dbReference>
<protein>
    <submittedName>
        <fullName evidence="5">Transcriptional repressor BetI</fullName>
    </submittedName>
</protein>
<gene>
    <name evidence="5" type="ORF">RIdsm_05113</name>
    <name evidence="4" type="ORF">XM52_00790</name>
</gene>
<dbReference type="InterPro" id="IPR001647">
    <property type="entry name" value="HTH_TetR"/>
</dbReference>
<organism evidence="4 6">
    <name type="scientific">Roseovarius indicus</name>
    <dbReference type="NCBI Taxonomy" id="540747"/>
    <lineage>
        <taxon>Bacteria</taxon>
        <taxon>Pseudomonadati</taxon>
        <taxon>Pseudomonadota</taxon>
        <taxon>Alphaproteobacteria</taxon>
        <taxon>Rhodobacterales</taxon>
        <taxon>Roseobacteraceae</taxon>
        <taxon>Roseovarius</taxon>
    </lineage>
</organism>
<dbReference type="GO" id="GO:0003700">
    <property type="term" value="F:DNA-binding transcription factor activity"/>
    <property type="evidence" value="ECO:0007669"/>
    <property type="project" value="TreeGrafter"/>
</dbReference>
<dbReference type="RefSeq" id="WP_057812285.1">
    <property type="nucleotide sequence ID" value="NZ_CP031598.1"/>
</dbReference>
<accession>A0A0T5PEI1</accession>
<dbReference type="Pfam" id="PF00440">
    <property type="entry name" value="TetR_N"/>
    <property type="match status" value="1"/>
</dbReference>
<dbReference type="InterPro" id="IPR039536">
    <property type="entry name" value="TetR_C_Proteobacteria"/>
</dbReference>
<evidence type="ECO:0000256" key="1">
    <source>
        <dbReference type="ARBA" id="ARBA00023125"/>
    </source>
</evidence>
<dbReference type="Gene3D" id="1.10.10.60">
    <property type="entry name" value="Homeodomain-like"/>
    <property type="match status" value="1"/>
</dbReference>
<dbReference type="PATRIC" id="fig|540747.5.peg.160"/>
<dbReference type="Proteomes" id="UP000325785">
    <property type="component" value="Chromosome"/>
</dbReference>
<reference evidence="4 6" key="1">
    <citation type="submission" date="2015-04" db="EMBL/GenBank/DDBJ databases">
        <title>The draft genome sequence of Roseovarius indicus B108T.</title>
        <authorList>
            <person name="Li G."/>
            <person name="Lai Q."/>
            <person name="Shao Z."/>
            <person name="Yan P."/>
        </authorList>
    </citation>
    <scope>NUCLEOTIDE SEQUENCE [LARGE SCALE GENOMIC DNA]</scope>
    <source>
        <strain evidence="4 6">B108</strain>
    </source>
</reference>
<dbReference type="SUPFAM" id="SSF46689">
    <property type="entry name" value="Homeodomain-like"/>
    <property type="match status" value="1"/>
</dbReference>
<evidence type="ECO:0000313" key="5">
    <source>
        <dbReference type="EMBL" id="QEW29270.1"/>
    </source>
</evidence>
<dbReference type="Proteomes" id="UP000051401">
    <property type="component" value="Unassembled WGS sequence"/>
</dbReference>
<dbReference type="InterPro" id="IPR050109">
    <property type="entry name" value="HTH-type_TetR-like_transc_reg"/>
</dbReference>
<evidence type="ECO:0000259" key="3">
    <source>
        <dbReference type="PROSITE" id="PS50977"/>
    </source>
</evidence>
<dbReference type="GO" id="GO:0000976">
    <property type="term" value="F:transcription cis-regulatory region binding"/>
    <property type="evidence" value="ECO:0007669"/>
    <property type="project" value="TreeGrafter"/>
</dbReference>
<dbReference type="EMBL" id="LAXI01000001">
    <property type="protein sequence ID" value="KRS19416.1"/>
    <property type="molecule type" value="Genomic_DNA"/>
</dbReference>
<evidence type="ECO:0000256" key="2">
    <source>
        <dbReference type="PROSITE-ProRule" id="PRU00335"/>
    </source>
</evidence>
<reference evidence="5 7" key="2">
    <citation type="submission" date="2018-08" db="EMBL/GenBank/DDBJ databases">
        <title>Genetic Globetrotter - A new plasmid hitch-hiking vast phylogenetic and geographic distances.</title>
        <authorList>
            <person name="Vollmers J."/>
            <person name="Petersen J."/>
        </authorList>
    </citation>
    <scope>NUCLEOTIDE SEQUENCE [LARGE SCALE GENOMIC DNA]</scope>
    <source>
        <strain evidence="5 7">DSM 26383</strain>
    </source>
</reference>
<dbReference type="Pfam" id="PF14246">
    <property type="entry name" value="TetR_C_7"/>
    <property type="match status" value="1"/>
</dbReference>